<keyword evidence="1" id="KW-0808">Transferase</keyword>
<gene>
    <name evidence="1" type="ORF">NK6_b_17</name>
</gene>
<accession>A0A0E4BYB5</accession>
<reference evidence="1 2" key="1">
    <citation type="submission" date="2014-11" db="EMBL/GenBank/DDBJ databases">
        <title>Symbiosis island explosion on the genome of extra-slow-growing strains of soybean bradyrhizobia with massive insertion sequences.</title>
        <authorList>
            <person name="Iida T."/>
            <person name="Minamisawa K."/>
        </authorList>
    </citation>
    <scope>NUCLEOTIDE SEQUENCE [LARGE SCALE GENOMIC DNA]</scope>
    <source>
        <strain evidence="1 2">NK6</strain>
        <plasmid evidence="2">pNK6b DNA</plasmid>
    </source>
</reference>
<name>A0A0E4BYB5_9BRAD</name>
<keyword evidence="1" id="KW-0449">Lipoprotein</keyword>
<organism evidence="1 2">
    <name type="scientific">Bradyrhizobium diazoefficiens</name>
    <dbReference type="NCBI Taxonomy" id="1355477"/>
    <lineage>
        <taxon>Bacteria</taxon>
        <taxon>Pseudomonadati</taxon>
        <taxon>Pseudomonadota</taxon>
        <taxon>Alphaproteobacteria</taxon>
        <taxon>Hyphomicrobiales</taxon>
        <taxon>Nitrobacteraceae</taxon>
        <taxon>Bradyrhizobium</taxon>
    </lineage>
</organism>
<sequence>MKDFTLLLLTALDDEPMRTRLSIRAVLCEYIGGDEREQDSRDDARMNDHSALRPQLIEIHYISLSVQVRRPGREANQDQRATVPDHTDARCGIDCARDMDGLG</sequence>
<keyword evidence="1" id="KW-0614">Plasmid</keyword>
<evidence type="ECO:0000313" key="1">
    <source>
        <dbReference type="EMBL" id="BAR63211.1"/>
    </source>
</evidence>
<dbReference type="GO" id="GO:0016740">
    <property type="term" value="F:transferase activity"/>
    <property type="evidence" value="ECO:0007669"/>
    <property type="project" value="UniProtKB-KW"/>
</dbReference>
<evidence type="ECO:0000313" key="2">
    <source>
        <dbReference type="Proteomes" id="UP000063308"/>
    </source>
</evidence>
<proteinExistence type="predicted"/>
<dbReference type="AlphaFoldDB" id="A0A0E4BYB5"/>
<dbReference type="EMBL" id="AP014686">
    <property type="protein sequence ID" value="BAR63211.1"/>
    <property type="molecule type" value="Genomic_DNA"/>
</dbReference>
<protein>
    <submittedName>
        <fullName evidence="1">Prolipoprotein diacylglyceryl transferase</fullName>
    </submittedName>
</protein>
<dbReference type="Proteomes" id="UP000063308">
    <property type="component" value="Plasmid pNK6b"/>
</dbReference>
<geneLocation type="plasmid" evidence="2">
    <name>pNK6b DNA</name>
</geneLocation>